<evidence type="ECO:0000313" key="6">
    <source>
        <dbReference type="Proteomes" id="UP001153737"/>
    </source>
</evidence>
<evidence type="ECO:0008006" key="7">
    <source>
        <dbReference type="Google" id="ProtNLM"/>
    </source>
</evidence>
<sequence length="2039" mass="235237">MCNIKEQQTDYYIREKDHLTNFKSDQTIIINDCNLNQITGINIPKETHSACPPLEEWYPYCNSYYPYAEDVDPLERVNHILGSKPSFVSLTSLDAIGVLRESSNYSEKLAQLQYLESNPVCFIILGKPGIGEQELGKRLAEYWQCVYIEPEILIEQEIDNGTRVGQCIEFNLRCGRAIGVDVILRLVEKRVNSESAKHRGFVICGLPLIPNDLYEEDPISSESAVFTVKEMFEEVIDATIEIGMPPSSRHEVTISSKYTSEAGEPGEGGEDDKENPAEDEEAPGEGEGTPVKQQSPPKLAPQIPPDLGGDYDVCQPPEIGIDFEHQLNFLFDLLKPPFLIIYIMCSTEDVINKRFNYRYDVYSNLNVDLLSEKTKQLFYDLFSRQRGKANEDIPDEFFDSGLYNPDTSNPIDPVLLPEHFPSHVSTQLDNYRYTAMNFIENRILLHDPQYFVKVDGRTSVQRMFHLLKARMKILPLQRVILPKKLNAIEDIVDTGEGELLAPSSNHMSLEDCYRLFSKRDTPSVSFRWNWSDWGTKCPVSMKNGRTINGQPDFGVHFMNRIFFLADEQAFIKFYRNPRPFLLPPLPKSSCKIFIFGPKCSGKTAIAKCLAYFLNGTVLCIEHMMKDFLMQKEDEHREQIRQAAFIEGIQLLNEIRAGQAEEQEKSRIEQIKEWAMAVRDLIQNLIQLIDEKDREQTVTKFEISSFPMAMKKVDFVEIETETTIAIKKVRDQLDQYKIPFSYDVLVLKNLLKDRKKFFSYLPDNLKKKVAPKPASVLDDFVIDYANRAVENADLDHIDINNKNVVDMFISTMRNVEDAYIEQGNNRGGWVLDGMISDTAILDELYPDYIADEIILLKDTGNFEFLTQRFSDRGENTFTNYREFFMSLGNIDAAWRAPSEMSTTSYKTHLARSILSEIFDNTLESSKMAVNISTRSQSYQEEVSQFYKQWPDTKNYFEKLGHEVLEIEITNKSLPELMMECIRIIEDRYRVKASTFSEEDRADEVKDFGDETVQEEEMAEGPITARNPDEDSIQKNRRYGDTFYYCPVTFKDHWVLWKGKEDLAVKFRDQVYLLSCEADMEKFLLSPRNYLTNAPPKTIPPPRICVVGVKGSGKTTMSQYLANSYGLSYISYSSILKKSFGISPSHSLEELRRDKQANMEVFNYLTYNYPLKDNFYVNNLSSLWFSYPTNQIGFVIDDFPKRPSDIEFMTKYKLIPDIVIHLGGDETKIKKRLLDIHRRNWDERMEMKRKQLAELDHETNTEWEEKRMKRYQELLEQKRETRYAKKKSEKATANDLTAISQVSVDSIAEQRDIDEINRMLDIELPETSPHQPLETFEDDNYEVLITDDITIESGFLSDIQSACDVELIPFTKIEVDLDQPDLTLRRALFITDSIKHRTLSIFERCYDVSSEVADRLLSSGYYFLSKFGRSCPVQYYENRNPFPMLTSAEDHHNVFPIIHRSYIYYIVGDGNVAKFKKDPLRYVLIDRVALNLRPFKTSIIGPPKCGKSTLAQRIKDEYGMKVITRGQAARYVLTYLPFSSLTEKMELLLRNGMELTDDLIARCVEAASFDARAITQGVIYDGFPNSVAEVKNLSYLGMVPNLVIDLRASEDEILECLARDIGRRGFPRFSRHFVHHLWKEWTIPAASFRKWYDREYQVTSEISIETSNWSVWKQTRDLMVAVFFEIQHYYNHAGNDWPVRLANMQVTPLEFLERQSSYKSFCPCCIHFSNELHSGGEPPDRTGLVQWRYSYYWLCPDHIEIFLETPDAFLPPYIKHSLPLDLPSIQTLNAIPENVFEDGNCLVCYKNLRALIKGSIDYSLCYKNKTYLFTSEECLREFMRQPWMFPAEISFKPPGGYSSLGYRELPILGMLEQYVATPVIKALGFISRRRPVIPGLSIASSAAIGVGLFLKVHNERLSPELRPMYRRGDDLYRQRMEKLISYLDRMKSVINPYLHYEEPIPKFSLLESVKSESTESVATAISKIVHDVVDNDSQRSPGTVLFTHAFTGCDTISVPFGQGKIKFTTLLSKSEPLAEQCFLAL</sequence>
<evidence type="ECO:0000256" key="1">
    <source>
        <dbReference type="ARBA" id="ARBA00022679"/>
    </source>
</evidence>
<keyword evidence="2" id="KW-0547">Nucleotide-binding</keyword>
<evidence type="ECO:0000256" key="2">
    <source>
        <dbReference type="ARBA" id="ARBA00022741"/>
    </source>
</evidence>
<dbReference type="SUPFAM" id="SSF52540">
    <property type="entry name" value="P-loop containing nucleoside triphosphate hydrolases"/>
    <property type="match status" value="5"/>
</dbReference>
<dbReference type="PANTHER" id="PTHR23359">
    <property type="entry name" value="NUCLEOTIDE KINASE"/>
    <property type="match status" value="1"/>
</dbReference>
<dbReference type="GO" id="GO:0006139">
    <property type="term" value="P:nucleobase-containing compound metabolic process"/>
    <property type="evidence" value="ECO:0007669"/>
    <property type="project" value="InterPro"/>
</dbReference>
<feature type="region of interest" description="Disordered" evidence="4">
    <location>
        <begin position="1011"/>
        <end position="1030"/>
    </location>
</feature>
<feature type="region of interest" description="Disordered" evidence="4">
    <location>
        <begin position="246"/>
        <end position="311"/>
    </location>
</feature>
<evidence type="ECO:0000313" key="5">
    <source>
        <dbReference type="EMBL" id="CAH1153865.1"/>
    </source>
</evidence>
<dbReference type="EMBL" id="OU896721">
    <property type="protein sequence ID" value="CAH1153865.1"/>
    <property type="molecule type" value="Genomic_DNA"/>
</dbReference>
<dbReference type="GO" id="GO:0005524">
    <property type="term" value="F:ATP binding"/>
    <property type="evidence" value="ECO:0007669"/>
    <property type="project" value="InterPro"/>
</dbReference>
<keyword evidence="3" id="KW-0418">Kinase</keyword>
<keyword evidence="6" id="KW-1185">Reference proteome</keyword>
<name>A0A9P0DG50_PHACE</name>
<evidence type="ECO:0000256" key="4">
    <source>
        <dbReference type="SAM" id="MobiDB-lite"/>
    </source>
</evidence>
<reference evidence="5" key="1">
    <citation type="submission" date="2022-01" db="EMBL/GenBank/DDBJ databases">
        <authorList>
            <person name="King R."/>
        </authorList>
    </citation>
    <scope>NUCLEOTIDE SEQUENCE</scope>
</reference>
<organism evidence="5 6">
    <name type="scientific">Phaedon cochleariae</name>
    <name type="common">Mustard beetle</name>
    <dbReference type="NCBI Taxonomy" id="80249"/>
    <lineage>
        <taxon>Eukaryota</taxon>
        <taxon>Metazoa</taxon>
        <taxon>Ecdysozoa</taxon>
        <taxon>Arthropoda</taxon>
        <taxon>Hexapoda</taxon>
        <taxon>Insecta</taxon>
        <taxon>Pterygota</taxon>
        <taxon>Neoptera</taxon>
        <taxon>Endopterygota</taxon>
        <taxon>Coleoptera</taxon>
        <taxon>Polyphaga</taxon>
        <taxon>Cucujiformia</taxon>
        <taxon>Chrysomeloidea</taxon>
        <taxon>Chrysomelidae</taxon>
        <taxon>Chrysomelinae</taxon>
        <taxon>Chrysomelini</taxon>
        <taxon>Phaedon</taxon>
    </lineage>
</organism>
<dbReference type="OrthoDB" id="424823at2759"/>
<dbReference type="InterPro" id="IPR027417">
    <property type="entry name" value="P-loop_NTPase"/>
</dbReference>
<evidence type="ECO:0000256" key="3">
    <source>
        <dbReference type="ARBA" id="ARBA00022777"/>
    </source>
</evidence>
<dbReference type="Pfam" id="PF00406">
    <property type="entry name" value="ADK"/>
    <property type="match status" value="1"/>
</dbReference>
<reference evidence="5" key="2">
    <citation type="submission" date="2022-10" db="EMBL/GenBank/DDBJ databases">
        <authorList>
            <consortium name="ENA_rothamsted_submissions"/>
            <consortium name="culmorum"/>
            <person name="King R."/>
        </authorList>
    </citation>
    <scope>NUCLEOTIDE SEQUENCE</scope>
</reference>
<dbReference type="InterPro" id="IPR000850">
    <property type="entry name" value="Adenylat/UMP-CMP_kin"/>
</dbReference>
<feature type="compositionally biased region" description="Acidic residues" evidence="4">
    <location>
        <begin position="267"/>
        <end position="284"/>
    </location>
</feature>
<accession>A0A9P0DG50</accession>
<dbReference type="Proteomes" id="UP001153737">
    <property type="component" value="Chromosome 15"/>
</dbReference>
<dbReference type="Gene3D" id="3.40.50.300">
    <property type="entry name" value="P-loop containing nucleotide triphosphate hydrolases"/>
    <property type="match status" value="4"/>
</dbReference>
<gene>
    <name evidence="5" type="ORF">PHAECO_LOCUS5051</name>
</gene>
<proteinExistence type="predicted"/>
<keyword evidence="1" id="KW-0808">Transferase</keyword>
<dbReference type="GO" id="GO:0019205">
    <property type="term" value="F:nucleobase-containing compound kinase activity"/>
    <property type="evidence" value="ECO:0007669"/>
    <property type="project" value="InterPro"/>
</dbReference>
<protein>
    <recommendedName>
        <fullName evidence="7">Adenylate kinase 9</fullName>
    </recommendedName>
</protein>